<proteinExistence type="predicted"/>
<gene>
    <name evidence="2" type="ORF">HPB51_003339</name>
</gene>
<dbReference type="EMBL" id="JABSTU010000001">
    <property type="protein sequence ID" value="KAH8038836.1"/>
    <property type="molecule type" value="Genomic_DNA"/>
</dbReference>
<accession>A0A9J6EX92</accession>
<evidence type="ECO:0000313" key="2">
    <source>
        <dbReference type="EMBL" id="KAH8038836.1"/>
    </source>
</evidence>
<feature type="transmembrane region" description="Helical" evidence="1">
    <location>
        <begin position="42"/>
        <end position="61"/>
    </location>
</feature>
<reference evidence="2" key="1">
    <citation type="journal article" date="2020" name="Cell">
        <title>Large-Scale Comparative Analyses of Tick Genomes Elucidate Their Genetic Diversity and Vector Capacities.</title>
        <authorList>
            <consortium name="Tick Genome and Microbiome Consortium (TIGMIC)"/>
            <person name="Jia N."/>
            <person name="Wang J."/>
            <person name="Shi W."/>
            <person name="Du L."/>
            <person name="Sun Y."/>
            <person name="Zhan W."/>
            <person name="Jiang J.F."/>
            <person name="Wang Q."/>
            <person name="Zhang B."/>
            <person name="Ji P."/>
            <person name="Bell-Sakyi L."/>
            <person name="Cui X.M."/>
            <person name="Yuan T.T."/>
            <person name="Jiang B.G."/>
            <person name="Yang W.F."/>
            <person name="Lam T.T."/>
            <person name="Chang Q.C."/>
            <person name="Ding S.J."/>
            <person name="Wang X.J."/>
            <person name="Zhu J.G."/>
            <person name="Ruan X.D."/>
            <person name="Zhao L."/>
            <person name="Wei J.T."/>
            <person name="Ye R.Z."/>
            <person name="Que T.C."/>
            <person name="Du C.H."/>
            <person name="Zhou Y.H."/>
            <person name="Cheng J.X."/>
            <person name="Dai P.F."/>
            <person name="Guo W.B."/>
            <person name="Han X.H."/>
            <person name="Huang E.J."/>
            <person name="Li L.F."/>
            <person name="Wei W."/>
            <person name="Gao Y.C."/>
            <person name="Liu J.Z."/>
            <person name="Shao H.Z."/>
            <person name="Wang X."/>
            <person name="Wang C.C."/>
            <person name="Yang T.C."/>
            <person name="Huo Q.B."/>
            <person name="Li W."/>
            <person name="Chen H.Y."/>
            <person name="Chen S.E."/>
            <person name="Zhou L.G."/>
            <person name="Ni X.B."/>
            <person name="Tian J.H."/>
            <person name="Sheng Y."/>
            <person name="Liu T."/>
            <person name="Pan Y.S."/>
            <person name="Xia L.Y."/>
            <person name="Li J."/>
            <person name="Zhao F."/>
            <person name="Cao W.C."/>
        </authorList>
    </citation>
    <scope>NUCLEOTIDE SEQUENCE</scope>
    <source>
        <strain evidence="2">Rmic-2018</strain>
    </source>
</reference>
<protein>
    <submittedName>
        <fullName evidence="2">Uncharacterized protein</fullName>
    </submittedName>
</protein>
<evidence type="ECO:0000313" key="3">
    <source>
        <dbReference type="Proteomes" id="UP000821866"/>
    </source>
</evidence>
<reference evidence="2" key="2">
    <citation type="submission" date="2021-09" db="EMBL/GenBank/DDBJ databases">
        <authorList>
            <person name="Jia N."/>
            <person name="Wang J."/>
            <person name="Shi W."/>
            <person name="Du L."/>
            <person name="Sun Y."/>
            <person name="Zhan W."/>
            <person name="Jiang J."/>
            <person name="Wang Q."/>
            <person name="Zhang B."/>
            <person name="Ji P."/>
            <person name="Sakyi L.B."/>
            <person name="Cui X."/>
            <person name="Yuan T."/>
            <person name="Jiang B."/>
            <person name="Yang W."/>
            <person name="Lam T.T.-Y."/>
            <person name="Chang Q."/>
            <person name="Ding S."/>
            <person name="Wang X."/>
            <person name="Zhu J."/>
            <person name="Ruan X."/>
            <person name="Zhao L."/>
            <person name="Wei J."/>
            <person name="Que T."/>
            <person name="Du C."/>
            <person name="Cheng J."/>
            <person name="Dai P."/>
            <person name="Han X."/>
            <person name="Huang E."/>
            <person name="Gao Y."/>
            <person name="Liu J."/>
            <person name="Shao H."/>
            <person name="Ye R."/>
            <person name="Li L."/>
            <person name="Wei W."/>
            <person name="Wang X."/>
            <person name="Wang C."/>
            <person name="Huo Q."/>
            <person name="Li W."/>
            <person name="Guo W."/>
            <person name="Chen H."/>
            <person name="Chen S."/>
            <person name="Zhou L."/>
            <person name="Zhou L."/>
            <person name="Ni X."/>
            <person name="Tian J."/>
            <person name="Zhou Y."/>
            <person name="Sheng Y."/>
            <person name="Liu T."/>
            <person name="Pan Y."/>
            <person name="Xia L."/>
            <person name="Li J."/>
            <person name="Zhao F."/>
            <person name="Cao W."/>
        </authorList>
    </citation>
    <scope>NUCLEOTIDE SEQUENCE</scope>
    <source>
        <strain evidence="2">Rmic-2018</strain>
        <tissue evidence="2">Larvae</tissue>
    </source>
</reference>
<dbReference type="AlphaFoldDB" id="A0A9J6EX92"/>
<keyword evidence="1" id="KW-0812">Transmembrane</keyword>
<comment type="caution">
    <text evidence="2">The sequence shown here is derived from an EMBL/GenBank/DDBJ whole genome shotgun (WGS) entry which is preliminary data.</text>
</comment>
<name>A0A9J6EX92_RHIMP</name>
<sequence length="176" mass="19738">MTTASTAVGVLEFSAYDASLKFVMVVLGAYIDGFWSPWHDMAVVWLRLAQGFLFPIVLCVTDRHHWSALKKTLQRRCTIDIMSLTLLDFRIPIKDDDGSFVYSDGCETLITLFCRPDSLCGVSDIVTRRETGLRTHGVRERARLPCIPSTSTTIALVVHDNPPRSGDFSIVLFRVL</sequence>
<keyword evidence="3" id="KW-1185">Reference proteome</keyword>
<keyword evidence="1" id="KW-1133">Transmembrane helix</keyword>
<keyword evidence="1" id="KW-0472">Membrane</keyword>
<dbReference type="Proteomes" id="UP000821866">
    <property type="component" value="Chromosome 1"/>
</dbReference>
<organism evidence="2 3">
    <name type="scientific">Rhipicephalus microplus</name>
    <name type="common">Cattle tick</name>
    <name type="synonym">Boophilus microplus</name>
    <dbReference type="NCBI Taxonomy" id="6941"/>
    <lineage>
        <taxon>Eukaryota</taxon>
        <taxon>Metazoa</taxon>
        <taxon>Ecdysozoa</taxon>
        <taxon>Arthropoda</taxon>
        <taxon>Chelicerata</taxon>
        <taxon>Arachnida</taxon>
        <taxon>Acari</taxon>
        <taxon>Parasitiformes</taxon>
        <taxon>Ixodida</taxon>
        <taxon>Ixodoidea</taxon>
        <taxon>Ixodidae</taxon>
        <taxon>Rhipicephalinae</taxon>
        <taxon>Rhipicephalus</taxon>
        <taxon>Boophilus</taxon>
    </lineage>
</organism>
<dbReference type="VEuPathDB" id="VectorBase:LOC119173502"/>
<evidence type="ECO:0000256" key="1">
    <source>
        <dbReference type="SAM" id="Phobius"/>
    </source>
</evidence>